<feature type="region of interest" description="Disordered" evidence="1">
    <location>
        <begin position="220"/>
        <end position="291"/>
    </location>
</feature>
<feature type="compositionally biased region" description="Polar residues" evidence="1">
    <location>
        <begin position="226"/>
        <end position="242"/>
    </location>
</feature>
<keyword evidence="3" id="KW-1185">Reference proteome</keyword>
<gene>
    <name evidence="2" type="ORF">GQS65_16245</name>
</gene>
<organism evidence="2 3">
    <name type="scientific">Halomarina oriensis</name>
    <dbReference type="NCBI Taxonomy" id="671145"/>
    <lineage>
        <taxon>Archaea</taxon>
        <taxon>Methanobacteriati</taxon>
        <taxon>Methanobacteriota</taxon>
        <taxon>Stenosarchaea group</taxon>
        <taxon>Halobacteria</taxon>
        <taxon>Halobacteriales</taxon>
        <taxon>Natronomonadaceae</taxon>
        <taxon>Halomarina</taxon>
    </lineage>
</organism>
<feature type="compositionally biased region" description="Acidic residues" evidence="1">
    <location>
        <begin position="281"/>
        <end position="291"/>
    </location>
</feature>
<dbReference type="EMBL" id="WSZK01000030">
    <property type="protein sequence ID" value="MWG36019.1"/>
    <property type="molecule type" value="Genomic_DNA"/>
</dbReference>
<evidence type="ECO:0000313" key="2">
    <source>
        <dbReference type="EMBL" id="MWG36019.1"/>
    </source>
</evidence>
<dbReference type="RefSeq" id="WP_158205686.1">
    <property type="nucleotide sequence ID" value="NZ_WSZK01000030.1"/>
</dbReference>
<reference evidence="2 3" key="1">
    <citation type="submission" date="2019-12" db="EMBL/GenBank/DDBJ databases">
        <title>Halocatena pleomorpha gen. nov. sp. nov., an extremely halophilic archaeon of family Halobacteriaceae isolated from saltpan soil.</title>
        <authorList>
            <person name="Pal Y."/>
            <person name="Verma A."/>
            <person name="Krishnamurthi S."/>
            <person name="Kumar P."/>
        </authorList>
    </citation>
    <scope>NUCLEOTIDE SEQUENCE [LARGE SCALE GENOMIC DNA]</scope>
    <source>
        <strain evidence="2 3">JCM 16495</strain>
    </source>
</reference>
<accession>A0A6B0GQZ1</accession>
<feature type="compositionally biased region" description="Polar residues" evidence="1">
    <location>
        <begin position="256"/>
        <end position="267"/>
    </location>
</feature>
<name>A0A6B0GQZ1_9EURY</name>
<dbReference type="OrthoDB" id="248638at2157"/>
<proteinExistence type="predicted"/>
<evidence type="ECO:0000256" key="1">
    <source>
        <dbReference type="SAM" id="MobiDB-lite"/>
    </source>
</evidence>
<dbReference type="AlphaFoldDB" id="A0A6B0GQZ1"/>
<feature type="region of interest" description="Disordered" evidence="1">
    <location>
        <begin position="1"/>
        <end position="31"/>
    </location>
</feature>
<protein>
    <submittedName>
        <fullName evidence="2">Uncharacterized protein</fullName>
    </submittedName>
</protein>
<sequence length="291" mass="31087">MSDDSAEDPAGTDAEGADSGGGDDTETTLADRARDDLLQLVTSLATGSTGEALDALEDLEAVAAEAEDVASTVDAGDLPDAIDLSRLPEVVSVDDIAYAIVSGDTDDIVDTNTLLDILELGELFDAVDVREFWRNAEELEAELEDALGEEGLAEWKDRLGMGEDGDGDGDEDVEWSTLADAADDDAVQAGIQTQLRDAIDEFREGVLDARKQLVERRAELEEKTESVGQPDSRNPTAFSSMAGSRPDIGNAARGSTVPTETRYSSAPNRGRIYGDRFEKYEDADDEVNDDA</sequence>
<evidence type="ECO:0000313" key="3">
    <source>
        <dbReference type="Proteomes" id="UP000451471"/>
    </source>
</evidence>
<comment type="caution">
    <text evidence="2">The sequence shown here is derived from an EMBL/GenBank/DDBJ whole genome shotgun (WGS) entry which is preliminary data.</text>
</comment>
<dbReference type="Proteomes" id="UP000451471">
    <property type="component" value="Unassembled WGS sequence"/>
</dbReference>